<dbReference type="EnsemblPlants" id="PGSC0003DMT400085476">
    <property type="protein sequence ID" value="PGSC0003DMT400085476"/>
    <property type="gene ID" value="PGSC0003DMG400035047"/>
</dbReference>
<reference evidence="1" key="2">
    <citation type="submission" date="2015-06" db="UniProtKB">
        <authorList>
            <consortium name="EnsemblPlants"/>
        </authorList>
    </citation>
    <scope>IDENTIFICATION</scope>
    <source>
        <strain evidence="1">DM1-3 516 R44</strain>
    </source>
</reference>
<evidence type="ECO:0000313" key="1">
    <source>
        <dbReference type="EnsemblPlants" id="PGSC0003DMT400085476"/>
    </source>
</evidence>
<keyword evidence="2" id="KW-1185">Reference proteome</keyword>
<evidence type="ECO:0000313" key="2">
    <source>
        <dbReference type="Proteomes" id="UP000011115"/>
    </source>
</evidence>
<sequence length="133" mass="14744">MVSPFRPVKSVIIRGIKVGCCSDLINDVLERATEFKHDYEGMATAQSLDDLKGWLSPLLSDSTPRWIEVGVQIKKKDLNVVVCPAQQDYSDYEPEDGASGHSTDMRATRLEAAVPWMIESAIIAALNLFPNFC</sequence>
<accession>M1D9K8</accession>
<dbReference type="Proteomes" id="UP000011115">
    <property type="component" value="Unassembled WGS sequence"/>
</dbReference>
<reference evidence="2" key="1">
    <citation type="journal article" date="2011" name="Nature">
        <title>Genome sequence and analysis of the tuber crop potato.</title>
        <authorList>
            <consortium name="The Potato Genome Sequencing Consortium"/>
        </authorList>
    </citation>
    <scope>NUCLEOTIDE SEQUENCE [LARGE SCALE GENOMIC DNA]</scope>
    <source>
        <strain evidence="2">cv. DM1-3 516 R44</strain>
    </source>
</reference>
<name>M1D9K8_SOLTU</name>
<proteinExistence type="predicted"/>
<dbReference type="AlphaFoldDB" id="M1D9K8"/>
<dbReference type="HOGENOM" id="CLU_1910351_0_0_1"/>
<dbReference type="InParanoid" id="M1D9K8"/>
<dbReference type="Gramene" id="PGSC0003DMT400085476">
    <property type="protein sequence ID" value="PGSC0003DMT400085476"/>
    <property type="gene ID" value="PGSC0003DMG400035047"/>
</dbReference>
<dbReference type="PANTHER" id="PTHR33180">
    <property type="entry name" value="PHOTOSYSTEM II CP43 REACTION CENTER PROTEIN"/>
    <property type="match status" value="1"/>
</dbReference>
<organism evidence="1 2">
    <name type="scientific">Solanum tuberosum</name>
    <name type="common">Potato</name>
    <dbReference type="NCBI Taxonomy" id="4113"/>
    <lineage>
        <taxon>Eukaryota</taxon>
        <taxon>Viridiplantae</taxon>
        <taxon>Streptophyta</taxon>
        <taxon>Embryophyta</taxon>
        <taxon>Tracheophyta</taxon>
        <taxon>Spermatophyta</taxon>
        <taxon>Magnoliopsida</taxon>
        <taxon>eudicotyledons</taxon>
        <taxon>Gunneridae</taxon>
        <taxon>Pentapetalae</taxon>
        <taxon>asterids</taxon>
        <taxon>lamiids</taxon>
        <taxon>Solanales</taxon>
        <taxon>Solanaceae</taxon>
        <taxon>Solanoideae</taxon>
        <taxon>Solaneae</taxon>
        <taxon>Solanum</taxon>
    </lineage>
</organism>
<dbReference type="PaxDb" id="4113-PGSC0003DMT400085476"/>
<protein>
    <submittedName>
        <fullName evidence="1">Uncharacterized protein</fullName>
    </submittedName>
</protein>
<dbReference type="PANTHER" id="PTHR33180:SF31">
    <property type="entry name" value="POLYPROTEIN PROTEIN"/>
    <property type="match status" value="1"/>
</dbReference>